<feature type="region of interest" description="Disordered" evidence="2">
    <location>
        <begin position="91"/>
        <end position="131"/>
    </location>
</feature>
<accession>A0A8H7UGE4</accession>
<dbReference type="CDD" id="cd12148">
    <property type="entry name" value="fungal_TF_MHR"/>
    <property type="match status" value="1"/>
</dbReference>
<evidence type="ECO:0000313" key="4">
    <source>
        <dbReference type="Proteomes" id="UP000612746"/>
    </source>
</evidence>
<evidence type="ECO:0000313" key="3">
    <source>
        <dbReference type="EMBL" id="KAG2180712.1"/>
    </source>
</evidence>
<evidence type="ECO:0000256" key="1">
    <source>
        <dbReference type="ARBA" id="ARBA00023242"/>
    </source>
</evidence>
<keyword evidence="4" id="KW-1185">Reference proteome</keyword>
<dbReference type="GO" id="GO:0003700">
    <property type="term" value="F:DNA-binding transcription factor activity"/>
    <property type="evidence" value="ECO:0007669"/>
    <property type="project" value="InterPro"/>
</dbReference>
<dbReference type="OrthoDB" id="9970124at2759"/>
<organism evidence="3 4">
    <name type="scientific">Umbelopsis vinacea</name>
    <dbReference type="NCBI Taxonomy" id="44442"/>
    <lineage>
        <taxon>Eukaryota</taxon>
        <taxon>Fungi</taxon>
        <taxon>Fungi incertae sedis</taxon>
        <taxon>Mucoromycota</taxon>
        <taxon>Mucoromycotina</taxon>
        <taxon>Umbelopsidomycetes</taxon>
        <taxon>Umbelopsidales</taxon>
        <taxon>Umbelopsidaceae</taxon>
        <taxon>Umbelopsis</taxon>
    </lineage>
</organism>
<feature type="compositionally biased region" description="Basic and acidic residues" evidence="2">
    <location>
        <begin position="95"/>
        <end position="104"/>
    </location>
</feature>
<dbReference type="PANTHER" id="PTHR46910:SF1">
    <property type="entry name" value="MISCELLANEOUS ZN(II)2CYS6 TRANSCRIPTION FACTOR (EUROFUNG)-RELATED"/>
    <property type="match status" value="1"/>
</dbReference>
<dbReference type="Proteomes" id="UP000612746">
    <property type="component" value="Unassembled WGS sequence"/>
</dbReference>
<keyword evidence="1" id="KW-0539">Nucleus</keyword>
<feature type="region of interest" description="Disordered" evidence="2">
    <location>
        <begin position="596"/>
        <end position="615"/>
    </location>
</feature>
<feature type="region of interest" description="Disordered" evidence="2">
    <location>
        <begin position="1"/>
        <end position="50"/>
    </location>
</feature>
<dbReference type="InterPro" id="IPR050987">
    <property type="entry name" value="AtrR-like"/>
</dbReference>
<feature type="compositionally biased region" description="Low complexity" evidence="2">
    <location>
        <begin position="111"/>
        <end position="126"/>
    </location>
</feature>
<sequence length="825" mass="93810">MRSADMRASGKRSTASSSRQHECDCDDPSTCRHAVKGTDAKSQAKAKKAQHDDLEALQITFYEIESWIEKTTPVLNRMTKELEKASVHFDKRKKERDIEPRQEEMVPPLASTSIPPTITTTTPTTSEEQQRKVQWTFSFEPQGSMSLETNITSIDQLVDAVHKIKLLARPEEIQQLDNEVPLINVQNNNFQQQEVDPQDDKEIEEKPADVDPTLEFWSTALGLRPEPQFFDKGVNDTAREVADQVSPQILQYICQIYWDCLHPKFSGDWDTFWHRSDDPKRNQLCVDSALAIVFLHVVRHDKTICPNGHDIARVYFDRARELLTDCFDTPDCSTIEALMNLAMFLVLCKKHSQARLYMGLGIRIMLELGMHRRRNLPEDLVLRKRYLKAFLVVYYNDLVLAAYMVDCAQLDDKACDIDFYEMLTLNQELMDNDLAKFDDKTIAKETFFVHLLELAKIGKKAQILTDDRAQSKGEPSSRWIEKVAVLESSLNLWYRRLPDYLRIDPSPSTSTSSSSSVSSNQSSYYPRRRKQHQHYVSPGITPSPPDTASPPDLTQSMDAQELRDQSALLLMLQYQTQWILLHKSFLPASLSRSPVTSPASESLPPRVSFQSSKSSPNRYANLSHAICTDAANRIVVIADLITQQYGWCVFQQFVNCLYQSATIHCRNTLSRDEGIRRNARYMIKRILKILSNGSIHYQGLPADLTICLQQFLTLHGMHMDVDGQDTYGLESGDVGDLWGDDLTMSSEMPSTGAPTPNAPLSQEALQKFLVEGQVDSVIMDYQVDGLPVKMEPEDVFMTGIADDQIKNWRCKFSSTNAPHLAHRIP</sequence>
<gene>
    <name evidence="3" type="ORF">INT44_003719</name>
</gene>
<proteinExistence type="predicted"/>
<evidence type="ECO:0000256" key="2">
    <source>
        <dbReference type="SAM" id="MobiDB-lite"/>
    </source>
</evidence>
<protein>
    <recommendedName>
        <fullName evidence="5">Transcription factor domain-containing protein</fullName>
    </recommendedName>
</protein>
<feature type="compositionally biased region" description="Low complexity" evidence="2">
    <location>
        <begin position="506"/>
        <end position="523"/>
    </location>
</feature>
<reference evidence="3" key="1">
    <citation type="submission" date="2020-12" db="EMBL/GenBank/DDBJ databases">
        <title>Metabolic potential, ecology and presence of endohyphal bacteria is reflected in genomic diversity of Mucoromycotina.</title>
        <authorList>
            <person name="Muszewska A."/>
            <person name="Okrasinska A."/>
            <person name="Steczkiewicz K."/>
            <person name="Drgas O."/>
            <person name="Orlowska M."/>
            <person name="Perlinska-Lenart U."/>
            <person name="Aleksandrzak-Piekarczyk T."/>
            <person name="Szatraj K."/>
            <person name="Zielenkiewicz U."/>
            <person name="Pilsyk S."/>
            <person name="Malc E."/>
            <person name="Mieczkowski P."/>
            <person name="Kruszewska J.S."/>
            <person name="Biernat P."/>
            <person name="Pawlowska J."/>
        </authorList>
    </citation>
    <scope>NUCLEOTIDE SEQUENCE</scope>
    <source>
        <strain evidence="3">WA0000051536</strain>
    </source>
</reference>
<dbReference type="EMBL" id="JAEPRA010000009">
    <property type="protein sequence ID" value="KAG2180712.1"/>
    <property type="molecule type" value="Genomic_DNA"/>
</dbReference>
<dbReference type="AlphaFoldDB" id="A0A8H7UGE4"/>
<dbReference type="PANTHER" id="PTHR46910">
    <property type="entry name" value="TRANSCRIPTION FACTOR PDR1"/>
    <property type="match status" value="1"/>
</dbReference>
<name>A0A8H7UGE4_9FUNG</name>
<comment type="caution">
    <text evidence="3">The sequence shown here is derived from an EMBL/GenBank/DDBJ whole genome shotgun (WGS) entry which is preliminary data.</text>
</comment>
<evidence type="ECO:0008006" key="5">
    <source>
        <dbReference type="Google" id="ProtNLM"/>
    </source>
</evidence>
<feature type="region of interest" description="Disordered" evidence="2">
    <location>
        <begin position="506"/>
        <end position="554"/>
    </location>
</feature>